<keyword evidence="5" id="KW-0285">Flavoprotein</keyword>
<keyword evidence="3 5" id="KW-0560">Oxidoreductase</keyword>
<evidence type="ECO:0000256" key="3">
    <source>
        <dbReference type="ARBA" id="ARBA00023002"/>
    </source>
</evidence>
<gene>
    <name evidence="8" type="primary">PUT1</name>
    <name evidence="8" type="ORF">OC842_005252</name>
</gene>
<dbReference type="Proteomes" id="UP001176521">
    <property type="component" value="Unassembled WGS sequence"/>
</dbReference>
<dbReference type="Gene3D" id="3.20.20.220">
    <property type="match status" value="1"/>
</dbReference>
<dbReference type="InterPro" id="IPR015659">
    <property type="entry name" value="Proline_oxidase"/>
</dbReference>
<feature type="region of interest" description="Disordered" evidence="6">
    <location>
        <begin position="611"/>
        <end position="643"/>
    </location>
</feature>
<dbReference type="PANTHER" id="PTHR13914">
    <property type="entry name" value="PROLINE OXIDASE"/>
    <property type="match status" value="1"/>
</dbReference>
<feature type="compositionally biased region" description="Low complexity" evidence="6">
    <location>
        <begin position="611"/>
        <end position="642"/>
    </location>
</feature>
<reference evidence="8" key="1">
    <citation type="journal article" date="2023" name="PhytoFront">
        <title>Draft Genome Resources of Seven Strains of Tilletia horrida, Causal Agent of Kernel Smut of Rice.</title>
        <authorList>
            <person name="Khanal S."/>
            <person name="Antony Babu S."/>
            <person name="Zhou X.G."/>
        </authorList>
    </citation>
    <scope>NUCLEOTIDE SEQUENCE</scope>
    <source>
        <strain evidence="8">TX3</strain>
    </source>
</reference>
<keyword evidence="9" id="KW-1185">Reference proteome</keyword>
<dbReference type="InterPro" id="IPR029041">
    <property type="entry name" value="FAD-linked_oxidoreductase-like"/>
</dbReference>
<evidence type="ECO:0000256" key="5">
    <source>
        <dbReference type="RuleBase" id="RU364054"/>
    </source>
</evidence>
<dbReference type="GO" id="GO:0010133">
    <property type="term" value="P:L-proline catabolic process to L-glutamate"/>
    <property type="evidence" value="ECO:0007669"/>
    <property type="project" value="TreeGrafter"/>
</dbReference>
<dbReference type="GO" id="GO:0004657">
    <property type="term" value="F:proline dehydrogenase activity"/>
    <property type="evidence" value="ECO:0007669"/>
    <property type="project" value="UniProtKB-EC"/>
</dbReference>
<evidence type="ECO:0000313" key="8">
    <source>
        <dbReference type="EMBL" id="KAK0526228.1"/>
    </source>
</evidence>
<keyword evidence="5" id="KW-0274">FAD</keyword>
<dbReference type="SUPFAM" id="SSF51730">
    <property type="entry name" value="FAD-linked oxidoreductase"/>
    <property type="match status" value="1"/>
</dbReference>
<dbReference type="Pfam" id="PF01619">
    <property type="entry name" value="Pro_dh"/>
    <property type="match status" value="2"/>
</dbReference>
<dbReference type="PANTHER" id="PTHR13914:SF0">
    <property type="entry name" value="PROLINE DEHYDROGENASE 1, MITOCHONDRIAL"/>
    <property type="match status" value="1"/>
</dbReference>
<comment type="cofactor">
    <cofactor evidence="5">
        <name>FAD</name>
        <dbReference type="ChEBI" id="CHEBI:57692"/>
    </cofactor>
</comment>
<evidence type="ECO:0000256" key="2">
    <source>
        <dbReference type="ARBA" id="ARBA00012695"/>
    </source>
</evidence>
<name>A0AAN6G831_9BASI</name>
<sequence length="700" mass="75350">MVTRLASLVIRHPANLTLLARPLRSTATPARSAVHELLRPSSAQLGQLPLGRFLSSSSSSNHSAQTPCSTTWRVGLGVGLGAGVAVFGLVALSQPIHADSGVQNIQDPDWEEEEIDPSAFSLDGAGRDPSRPLAHLPFSALMRSYIVYTLCRFPILVDAAPALLDWAENTRLPFVASLAHWIFRRTFFDQFVGGETAEASADVIRSLDSMGLGTIFVYSVEYLHDKKAAAGSSRVPVSTSAIQQSIVDELVHSVEVGSAASASSAHDIMVAIKLSGLLRDPHILERASAAIVPRELFSHGPPVPTPPAPHTRSNTPHGALSIPLAALPGEEQAALRELWQALRRVTLAAKRAGNVRLLIDAEYSWYQPAIDAMYEALAAEFNALGDEEVRRRGPLVFNTFQAYLRRTPSFLSMSLERARAHGYALGVKLVRGAYVEIENKCWRDTVVDPPPTARARTASELANDAWGSPVWPTKQHSDECYDACARLLVDEVANDWEAERAAREKKRKGSKTEEEARKFRRTAVIFASHNLQSGLKAIRRMADRGLAFPHPASQHDALLSADAGAGQKSKPALVNLALAEELAGRITFGQLYGMADTVSARLLAAFASDPSPQQSPSSSLSSSSLSSSSSSSSGGSSNSSSSGGAGIMVLKYLPYGPLELVMPYLIRRATENKSVVGGGAAARELSAVWAEMWRRCTLWG</sequence>
<comment type="similarity">
    <text evidence="1 5">Belongs to the proline oxidase family.</text>
</comment>
<dbReference type="GO" id="GO:0071949">
    <property type="term" value="F:FAD binding"/>
    <property type="evidence" value="ECO:0007669"/>
    <property type="project" value="TreeGrafter"/>
</dbReference>
<keyword evidence="4 5" id="KW-0642">Proline metabolism</keyword>
<proteinExistence type="inferred from homology"/>
<comment type="function">
    <text evidence="5">Converts proline to delta-1-pyrroline-5-carboxylate.</text>
</comment>
<accession>A0AAN6G831</accession>
<dbReference type="EC" id="1.5.5.2" evidence="2 5"/>
<comment type="catalytic activity">
    <reaction evidence="5">
        <text>L-proline + a quinone = (S)-1-pyrroline-5-carboxylate + a quinol + H(+)</text>
        <dbReference type="Rhea" id="RHEA:23784"/>
        <dbReference type="ChEBI" id="CHEBI:15378"/>
        <dbReference type="ChEBI" id="CHEBI:17388"/>
        <dbReference type="ChEBI" id="CHEBI:24646"/>
        <dbReference type="ChEBI" id="CHEBI:60039"/>
        <dbReference type="ChEBI" id="CHEBI:132124"/>
        <dbReference type="EC" id="1.5.5.2"/>
    </reaction>
</comment>
<evidence type="ECO:0000256" key="4">
    <source>
        <dbReference type="ARBA" id="ARBA00023062"/>
    </source>
</evidence>
<dbReference type="InterPro" id="IPR002872">
    <property type="entry name" value="Proline_DH_dom"/>
</dbReference>
<comment type="caution">
    <text evidence="8">The sequence shown here is derived from an EMBL/GenBank/DDBJ whole genome shotgun (WGS) entry which is preliminary data.</text>
</comment>
<feature type="domain" description="Proline dehydrogenase" evidence="7">
    <location>
        <begin position="264"/>
        <end position="546"/>
    </location>
</feature>
<evidence type="ECO:0000256" key="6">
    <source>
        <dbReference type="SAM" id="MobiDB-lite"/>
    </source>
</evidence>
<organism evidence="8 9">
    <name type="scientific">Tilletia horrida</name>
    <dbReference type="NCBI Taxonomy" id="155126"/>
    <lineage>
        <taxon>Eukaryota</taxon>
        <taxon>Fungi</taxon>
        <taxon>Dikarya</taxon>
        <taxon>Basidiomycota</taxon>
        <taxon>Ustilaginomycotina</taxon>
        <taxon>Exobasidiomycetes</taxon>
        <taxon>Tilletiales</taxon>
        <taxon>Tilletiaceae</taxon>
        <taxon>Tilletia</taxon>
    </lineage>
</organism>
<feature type="domain" description="Proline dehydrogenase" evidence="7">
    <location>
        <begin position="573"/>
        <end position="675"/>
    </location>
</feature>
<dbReference type="AlphaFoldDB" id="A0AAN6G831"/>
<dbReference type="EMBL" id="JAPDMQ010000362">
    <property type="protein sequence ID" value="KAK0526228.1"/>
    <property type="molecule type" value="Genomic_DNA"/>
</dbReference>
<evidence type="ECO:0000259" key="7">
    <source>
        <dbReference type="Pfam" id="PF01619"/>
    </source>
</evidence>
<evidence type="ECO:0000313" key="9">
    <source>
        <dbReference type="Proteomes" id="UP001176521"/>
    </source>
</evidence>
<protein>
    <recommendedName>
        <fullName evidence="2 5">Proline dehydrogenase</fullName>
        <ecNumber evidence="2 5">1.5.5.2</ecNumber>
    </recommendedName>
</protein>
<dbReference type="GO" id="GO:0005739">
    <property type="term" value="C:mitochondrion"/>
    <property type="evidence" value="ECO:0007669"/>
    <property type="project" value="TreeGrafter"/>
</dbReference>
<evidence type="ECO:0000256" key="1">
    <source>
        <dbReference type="ARBA" id="ARBA00005869"/>
    </source>
</evidence>